<reference evidence="1 2" key="1">
    <citation type="submission" date="2018-01" db="EMBL/GenBank/DDBJ databases">
        <title>Characterization of the virulent Escherichia coli phage PMBT57 of the N4-like group with a broad host range.</title>
        <authorList>
            <person name="Koberg S."/>
            <person name="Brinks E."/>
        </authorList>
    </citation>
    <scope>NUCLEOTIDE SEQUENCE [LARGE SCALE GENOMIC DNA]</scope>
</reference>
<evidence type="ECO:0000313" key="1">
    <source>
        <dbReference type="EMBL" id="AUV59081.1"/>
    </source>
</evidence>
<dbReference type="EMBL" id="MG770228">
    <property type="protein sequence ID" value="AUV59081.1"/>
    <property type="molecule type" value="Genomic_DNA"/>
</dbReference>
<name>A0A2K9VA44_9CAUD</name>
<sequence length="59" mass="7060">MVNALDTRGNEIISYKVQGFKWFKWKTLTSFKEFEKDKAIKLTKKLNQRKKIKLVTVIK</sequence>
<dbReference type="Proteomes" id="UP000241665">
    <property type="component" value="Segment"/>
</dbReference>
<evidence type="ECO:0000313" key="2">
    <source>
        <dbReference type="Proteomes" id="UP000241665"/>
    </source>
</evidence>
<proteinExistence type="predicted"/>
<protein>
    <submittedName>
        <fullName evidence="1">Tail fibers protein</fullName>
    </submittedName>
</protein>
<accession>A0A2K9VA44</accession>
<organism evidence="1 2">
    <name type="scientific">Escherichia phage PMBT57</name>
    <dbReference type="NCBI Taxonomy" id="2079259"/>
    <lineage>
        <taxon>Viruses</taxon>
        <taxon>Duplodnaviria</taxon>
        <taxon>Heunggongvirae</taxon>
        <taxon>Uroviricota</taxon>
        <taxon>Caudoviricetes</taxon>
        <taxon>Schitoviridae</taxon>
        <taxon>Enquatrovirinae</taxon>
        <taxon>Enquatrovirus</taxon>
        <taxon>Enquatrovirus N4</taxon>
    </lineage>
</organism>